<reference evidence="1" key="1">
    <citation type="journal article" date="2023" name="Mol. Phylogenet. Evol.">
        <title>Genome-scale phylogeny and comparative genomics of the fungal order Sordariales.</title>
        <authorList>
            <person name="Hensen N."/>
            <person name="Bonometti L."/>
            <person name="Westerberg I."/>
            <person name="Brannstrom I.O."/>
            <person name="Guillou S."/>
            <person name="Cros-Aarteil S."/>
            <person name="Calhoun S."/>
            <person name="Haridas S."/>
            <person name="Kuo A."/>
            <person name="Mondo S."/>
            <person name="Pangilinan J."/>
            <person name="Riley R."/>
            <person name="LaButti K."/>
            <person name="Andreopoulos B."/>
            <person name="Lipzen A."/>
            <person name="Chen C."/>
            <person name="Yan M."/>
            <person name="Daum C."/>
            <person name="Ng V."/>
            <person name="Clum A."/>
            <person name="Steindorff A."/>
            <person name="Ohm R.A."/>
            <person name="Martin F."/>
            <person name="Silar P."/>
            <person name="Natvig D.O."/>
            <person name="Lalanne C."/>
            <person name="Gautier V."/>
            <person name="Ament-Velasquez S.L."/>
            <person name="Kruys A."/>
            <person name="Hutchinson M.I."/>
            <person name="Powell A.J."/>
            <person name="Barry K."/>
            <person name="Miller A.N."/>
            <person name="Grigoriev I.V."/>
            <person name="Debuchy R."/>
            <person name="Gladieux P."/>
            <person name="Hiltunen Thoren M."/>
            <person name="Johannesson H."/>
        </authorList>
    </citation>
    <scope>NUCLEOTIDE SEQUENCE</scope>
    <source>
        <strain evidence="1">CBS 232.78</strain>
    </source>
</reference>
<dbReference type="InterPro" id="IPR053169">
    <property type="entry name" value="MUG_Protein"/>
</dbReference>
<dbReference type="EMBL" id="JAULSW010000002">
    <property type="protein sequence ID" value="KAK3390321.1"/>
    <property type="molecule type" value="Genomic_DNA"/>
</dbReference>
<dbReference type="Pfam" id="PF03663">
    <property type="entry name" value="Glyco_hydro_76"/>
    <property type="match status" value="1"/>
</dbReference>
<organism evidence="1 2">
    <name type="scientific">Podospora didyma</name>
    <dbReference type="NCBI Taxonomy" id="330526"/>
    <lineage>
        <taxon>Eukaryota</taxon>
        <taxon>Fungi</taxon>
        <taxon>Dikarya</taxon>
        <taxon>Ascomycota</taxon>
        <taxon>Pezizomycotina</taxon>
        <taxon>Sordariomycetes</taxon>
        <taxon>Sordariomycetidae</taxon>
        <taxon>Sordariales</taxon>
        <taxon>Podosporaceae</taxon>
        <taxon>Podospora</taxon>
    </lineage>
</organism>
<name>A0AAE0U480_9PEZI</name>
<dbReference type="PANTHER" id="PTHR47791">
    <property type="entry name" value="MEIOTICALLY UP-REGULATED GENE 191 PROTEIN"/>
    <property type="match status" value="1"/>
</dbReference>
<sequence>MVSAALAARAALLVSAPLKQVAYPIYAQHASDAAKALQGWYDPTSGLWNGWWNSANCLTVLCDWALLDRGDATALNISAVVSNTFNQAQMTSMKTTKRMTADGRVISTYQLQPQHKRTEPGLRGFSNFINDFYDDQGWWALALIRSWDLTHVASYLNMAEHIFDDMKNGTDNTCGGGIWWSKERKYKNAIANELYLSVAASLANRVPVASKKYYVDIAKAHWEWFKQSGMINSNNLINDGLHINDDGTCVNNRAQTWSYNQGVVLGGLVELAKAANNSAYVSEANSIATAAIALLSSDSNGIIHEVDHCEPNCGDDGSQFKGVFVRNLHYLQTLAPQESFRAVILKNADSIWANNRNARNQLGINWAGPADAGSGPTATTHTSAMDVIVAALALVH</sequence>
<gene>
    <name evidence="1" type="ORF">B0H63DRAFT_446451</name>
</gene>
<reference evidence="1" key="2">
    <citation type="submission" date="2023-06" db="EMBL/GenBank/DDBJ databases">
        <authorList>
            <consortium name="Lawrence Berkeley National Laboratory"/>
            <person name="Haridas S."/>
            <person name="Hensen N."/>
            <person name="Bonometti L."/>
            <person name="Westerberg I."/>
            <person name="Brannstrom I.O."/>
            <person name="Guillou S."/>
            <person name="Cros-Aarteil S."/>
            <person name="Calhoun S."/>
            <person name="Kuo A."/>
            <person name="Mondo S."/>
            <person name="Pangilinan J."/>
            <person name="Riley R."/>
            <person name="LaButti K."/>
            <person name="Andreopoulos B."/>
            <person name="Lipzen A."/>
            <person name="Chen C."/>
            <person name="Yanf M."/>
            <person name="Daum C."/>
            <person name="Ng V."/>
            <person name="Clum A."/>
            <person name="Steindorff A."/>
            <person name="Ohm R."/>
            <person name="Martin F."/>
            <person name="Silar P."/>
            <person name="Natvig D."/>
            <person name="Lalanne C."/>
            <person name="Gautier V."/>
            <person name="Ament-velasquez S.L."/>
            <person name="Kruys A."/>
            <person name="Hutchinson M.I."/>
            <person name="Powell A.J."/>
            <person name="Barry K."/>
            <person name="Miller A.N."/>
            <person name="Grigoriev I.V."/>
            <person name="Debuchy R."/>
            <person name="Gladieux P."/>
            <person name="Thoren M.H."/>
            <person name="Johannesson H."/>
        </authorList>
    </citation>
    <scope>NUCLEOTIDE SEQUENCE</scope>
    <source>
        <strain evidence="1">CBS 232.78</strain>
    </source>
</reference>
<dbReference type="AlphaFoldDB" id="A0AAE0U480"/>
<evidence type="ECO:0000313" key="2">
    <source>
        <dbReference type="Proteomes" id="UP001285441"/>
    </source>
</evidence>
<keyword evidence="2" id="KW-1185">Reference proteome</keyword>
<evidence type="ECO:0000313" key="1">
    <source>
        <dbReference type="EMBL" id="KAK3390321.1"/>
    </source>
</evidence>
<dbReference type="InterPro" id="IPR005198">
    <property type="entry name" value="Glyco_hydro_76"/>
</dbReference>
<accession>A0AAE0U480</accession>
<comment type="caution">
    <text evidence="1">The sequence shown here is derived from an EMBL/GenBank/DDBJ whole genome shotgun (WGS) entry which is preliminary data.</text>
</comment>
<dbReference type="GO" id="GO:0016787">
    <property type="term" value="F:hydrolase activity"/>
    <property type="evidence" value="ECO:0007669"/>
    <property type="project" value="UniProtKB-KW"/>
</dbReference>
<dbReference type="SUPFAM" id="SSF48208">
    <property type="entry name" value="Six-hairpin glycosidases"/>
    <property type="match status" value="1"/>
</dbReference>
<dbReference type="Proteomes" id="UP001285441">
    <property type="component" value="Unassembled WGS sequence"/>
</dbReference>
<protein>
    <submittedName>
        <fullName evidence="1">Glycoside hydrolase</fullName>
    </submittedName>
</protein>
<dbReference type="Gene3D" id="1.50.10.20">
    <property type="match status" value="1"/>
</dbReference>
<proteinExistence type="predicted"/>
<dbReference type="PANTHER" id="PTHR47791:SF1">
    <property type="entry name" value="ENDO MANNANASE, GH76 FAMILY (EUROFUNG)"/>
    <property type="match status" value="1"/>
</dbReference>
<keyword evidence="1" id="KW-0378">Hydrolase</keyword>
<dbReference type="InterPro" id="IPR008928">
    <property type="entry name" value="6-hairpin_glycosidase_sf"/>
</dbReference>
<dbReference type="GO" id="GO:0005975">
    <property type="term" value="P:carbohydrate metabolic process"/>
    <property type="evidence" value="ECO:0007669"/>
    <property type="project" value="InterPro"/>
</dbReference>